<evidence type="ECO:0000313" key="6">
    <source>
        <dbReference type="Proteomes" id="UP001162734"/>
    </source>
</evidence>
<evidence type="ECO:0000256" key="1">
    <source>
        <dbReference type="ARBA" id="ARBA00004196"/>
    </source>
</evidence>
<dbReference type="InterPro" id="IPR058792">
    <property type="entry name" value="Beta-barrel_RND_2"/>
</dbReference>
<dbReference type="SUPFAM" id="SSF111369">
    <property type="entry name" value="HlyD-like secretion proteins"/>
    <property type="match status" value="1"/>
</dbReference>
<dbReference type="PANTHER" id="PTHR32347:SF23">
    <property type="entry name" value="BLL5650 PROTEIN"/>
    <property type="match status" value="1"/>
</dbReference>
<dbReference type="Proteomes" id="UP001162734">
    <property type="component" value="Chromosome"/>
</dbReference>
<dbReference type="PANTHER" id="PTHR32347">
    <property type="entry name" value="EFFLUX SYSTEM COMPONENT YKNX-RELATED"/>
    <property type="match status" value="1"/>
</dbReference>
<reference evidence="6" key="1">
    <citation type="journal article" date="2022" name="Int. J. Syst. Evol. Microbiol.">
        <title>Anaeromyxobacter oryzae sp. nov., Anaeromyxobacter diazotrophicus sp. nov. and Anaeromyxobacter paludicola sp. nov., isolated from paddy soils.</title>
        <authorList>
            <person name="Itoh H."/>
            <person name="Xu Z."/>
            <person name="Mise K."/>
            <person name="Masuda Y."/>
            <person name="Ushijima N."/>
            <person name="Hayakawa C."/>
            <person name="Shiratori Y."/>
            <person name="Senoo K."/>
        </authorList>
    </citation>
    <scope>NUCLEOTIDE SEQUENCE [LARGE SCALE GENOMIC DNA]</scope>
    <source>
        <strain evidence="6">Red630</strain>
    </source>
</reference>
<organism evidence="5 6">
    <name type="scientific">Anaeromyxobacter paludicola</name>
    <dbReference type="NCBI Taxonomy" id="2918171"/>
    <lineage>
        <taxon>Bacteria</taxon>
        <taxon>Pseudomonadati</taxon>
        <taxon>Myxococcota</taxon>
        <taxon>Myxococcia</taxon>
        <taxon>Myxococcales</taxon>
        <taxon>Cystobacterineae</taxon>
        <taxon>Anaeromyxobacteraceae</taxon>
        <taxon>Anaeromyxobacter</taxon>
    </lineage>
</organism>
<keyword evidence="6" id="KW-1185">Reference proteome</keyword>
<accession>A0ABN6NER1</accession>
<evidence type="ECO:0000259" key="4">
    <source>
        <dbReference type="Pfam" id="PF25954"/>
    </source>
</evidence>
<protein>
    <recommendedName>
        <fullName evidence="4">CusB-like beta-barrel domain-containing protein</fullName>
    </recommendedName>
</protein>
<feature type="domain" description="CusB-like beta-barrel" evidence="4">
    <location>
        <begin position="262"/>
        <end position="341"/>
    </location>
</feature>
<dbReference type="EMBL" id="AP025592">
    <property type="protein sequence ID" value="BDG10552.1"/>
    <property type="molecule type" value="Genomic_DNA"/>
</dbReference>
<evidence type="ECO:0000256" key="3">
    <source>
        <dbReference type="SAM" id="Coils"/>
    </source>
</evidence>
<comment type="subcellular location">
    <subcellularLocation>
        <location evidence="1">Cell envelope</location>
    </subcellularLocation>
</comment>
<dbReference type="Gene3D" id="2.40.50.100">
    <property type="match status" value="1"/>
</dbReference>
<sequence>MRRMLVVGLVLVGVLAGVLAWRLRAQSRAAHGPAGGTGEIEGTAVDLASRLTARLAAVAVRKGQVVRQGELVATFDCADTRAALAEAEGRAALAAAQAEVARSQQSSSGDAERAAQAAASAADAQSASLLAQRDAASRQAARLEKLGDDVPFATRDQSRAQADGLAAQLEAARAQAGAARRQAAAARSTASGAAGQVRAAEASLAAARGTAERARLLAAECELRAPRDAVVSELPHEPGELLAPGQVVARLVDLAEVKATFYLPNAEVGAARPGARAQVRADAFPGEAFEGRVASVAAEAEFTPRNIQTRSDRDRLVYPVEVRLPNPGLKLRPGMPVEVILPGTER</sequence>
<name>A0ABN6NER1_9BACT</name>
<keyword evidence="2 3" id="KW-0175">Coiled coil</keyword>
<evidence type="ECO:0000256" key="2">
    <source>
        <dbReference type="ARBA" id="ARBA00023054"/>
    </source>
</evidence>
<evidence type="ECO:0000313" key="5">
    <source>
        <dbReference type="EMBL" id="BDG10552.1"/>
    </source>
</evidence>
<proteinExistence type="predicted"/>
<dbReference type="RefSeq" id="WP_248343060.1">
    <property type="nucleotide sequence ID" value="NZ_AP025592.1"/>
</dbReference>
<feature type="coiled-coil region" evidence="3">
    <location>
        <begin position="126"/>
        <end position="189"/>
    </location>
</feature>
<dbReference type="Gene3D" id="2.40.30.170">
    <property type="match status" value="1"/>
</dbReference>
<dbReference type="PRINTS" id="PR01490">
    <property type="entry name" value="RTXTOXIND"/>
</dbReference>
<dbReference type="InterPro" id="IPR050465">
    <property type="entry name" value="UPF0194_transport"/>
</dbReference>
<gene>
    <name evidence="5" type="ORF">AMPC_36650</name>
</gene>
<dbReference type="Pfam" id="PF25954">
    <property type="entry name" value="Beta-barrel_RND_2"/>
    <property type="match status" value="1"/>
</dbReference>